<dbReference type="Proteomes" id="UP001212841">
    <property type="component" value="Unassembled WGS sequence"/>
</dbReference>
<evidence type="ECO:0000313" key="2">
    <source>
        <dbReference type="EMBL" id="KAJ3052037.1"/>
    </source>
</evidence>
<dbReference type="EMBL" id="JADGJD010000332">
    <property type="protein sequence ID" value="KAJ3052037.1"/>
    <property type="molecule type" value="Genomic_DNA"/>
</dbReference>
<gene>
    <name evidence="2" type="ORF">HK097_006969</name>
</gene>
<feature type="compositionally biased region" description="Low complexity" evidence="1">
    <location>
        <begin position="657"/>
        <end position="684"/>
    </location>
</feature>
<evidence type="ECO:0000256" key="1">
    <source>
        <dbReference type="SAM" id="MobiDB-lite"/>
    </source>
</evidence>
<feature type="region of interest" description="Disordered" evidence="1">
    <location>
        <begin position="631"/>
        <end position="755"/>
    </location>
</feature>
<feature type="compositionally biased region" description="Basic and acidic residues" evidence="1">
    <location>
        <begin position="733"/>
        <end position="755"/>
    </location>
</feature>
<comment type="caution">
    <text evidence="2">The sequence shown here is derived from an EMBL/GenBank/DDBJ whole genome shotgun (WGS) entry which is preliminary data.</text>
</comment>
<accession>A0AAD5SCR8</accession>
<name>A0AAD5SCR8_9FUNG</name>
<feature type="compositionally biased region" description="Basic and acidic residues" evidence="1">
    <location>
        <begin position="543"/>
        <end position="558"/>
    </location>
</feature>
<organism evidence="2 3">
    <name type="scientific">Rhizophlyctis rosea</name>
    <dbReference type="NCBI Taxonomy" id="64517"/>
    <lineage>
        <taxon>Eukaryota</taxon>
        <taxon>Fungi</taxon>
        <taxon>Fungi incertae sedis</taxon>
        <taxon>Chytridiomycota</taxon>
        <taxon>Chytridiomycota incertae sedis</taxon>
        <taxon>Chytridiomycetes</taxon>
        <taxon>Rhizophlyctidales</taxon>
        <taxon>Rhizophlyctidaceae</taxon>
        <taxon>Rhizophlyctis</taxon>
    </lineage>
</organism>
<sequence length="755" mass="80828">MAPILSIHPLPDTEELLCGFYPIEQCSVRGLVRITHDPHRALPIQSLTITFKASTWTVFPARPDSFDTARRETVHLDLNFPLLPGPETFPSGTALIEIPFDIPIPDPEPPPAPTPGSGPSNHLLPPSIAIVGRALTDTYEGHVQFQLIAELIEQPSIFFPIRPSPRRVTLSLHPFRVYDPKLLPGLLHPDIRRWRSAPGATPVEYDIEVGSIVMGPSDPLRFAYRIAVAADAARKGVRLKKVTLTLREHHTVGEQRCHEGLIERKGVRVRGVAEILRWEQVELPPEMEAGSMELRELRPRGKTAAMLSHAGAWGGMDTISSAPPAPLPRPGNGGGGGDGLYVESEVTLRLPSVGGFSPTTPRMTTRPTLPPDNQPLPALVEIRHTLQVTIEFATGADKLVMESACVLAAVGRDDCMRILDDSPHLVPTLDYDKIVGGEVWVPEYRHRDEWMEEWPKLDAEALEAIKIAVEAELAEKREREQADARVAAELAGGGGGEEPSGESSGGLRASGNDNSTSGADADADANDVVREEQPGTTPAESSDETHADVEGDRRDERGSSPINEGTERNSPSSKAAAPEEIASATGGSGLTEDPDHALDEGRTADTPNASIGSEPPRATVHSIAIAAEIVSSGSLGEEQVAQTSVWVHPAREDKRLSSVSTTSRSSNSSRSSSGSISSSSTSEVESLEEMQSRGDAPGSLHEGGDDEGVDIVDGVKLEGSVGHGFGGQISATDKGKELELRIGEVPREGPPEYEP</sequence>
<keyword evidence="3" id="KW-1185">Reference proteome</keyword>
<feature type="compositionally biased region" description="Basic and acidic residues" evidence="1">
    <location>
        <begin position="593"/>
        <end position="603"/>
    </location>
</feature>
<feature type="compositionally biased region" description="Polar residues" evidence="1">
    <location>
        <begin position="560"/>
        <end position="573"/>
    </location>
</feature>
<dbReference type="AlphaFoldDB" id="A0AAD5SCR8"/>
<reference evidence="2" key="1">
    <citation type="submission" date="2020-05" db="EMBL/GenBank/DDBJ databases">
        <title>Phylogenomic resolution of chytrid fungi.</title>
        <authorList>
            <person name="Stajich J.E."/>
            <person name="Amses K."/>
            <person name="Simmons R."/>
            <person name="Seto K."/>
            <person name="Myers J."/>
            <person name="Bonds A."/>
            <person name="Quandt C.A."/>
            <person name="Barry K."/>
            <person name="Liu P."/>
            <person name="Grigoriev I."/>
            <person name="Longcore J.E."/>
            <person name="James T.Y."/>
        </authorList>
    </citation>
    <scope>NUCLEOTIDE SEQUENCE</scope>
    <source>
        <strain evidence="2">JEL0318</strain>
    </source>
</reference>
<feature type="region of interest" description="Disordered" evidence="1">
    <location>
        <begin position="490"/>
        <end position="619"/>
    </location>
</feature>
<feature type="region of interest" description="Disordered" evidence="1">
    <location>
        <begin position="352"/>
        <end position="372"/>
    </location>
</feature>
<evidence type="ECO:0000313" key="3">
    <source>
        <dbReference type="Proteomes" id="UP001212841"/>
    </source>
</evidence>
<protein>
    <submittedName>
        <fullName evidence="2">Uncharacterized protein</fullName>
    </submittedName>
</protein>
<feature type="compositionally biased region" description="Low complexity" evidence="1">
    <location>
        <begin position="358"/>
        <end position="367"/>
    </location>
</feature>
<proteinExistence type="predicted"/>